<protein>
    <submittedName>
        <fullName evidence="2">Uncharacterized protein</fullName>
    </submittedName>
</protein>
<keyword evidence="1" id="KW-0812">Transmembrane</keyword>
<proteinExistence type="predicted"/>
<reference evidence="3" key="1">
    <citation type="submission" date="2017-09" db="EMBL/GenBank/DDBJ databases">
        <title>Depth-based differentiation of microbial function through sediment-hosted aquifers and enrichment of novel symbionts in the deep terrestrial subsurface.</title>
        <authorList>
            <person name="Probst A.J."/>
            <person name="Ladd B."/>
            <person name="Jarett J.K."/>
            <person name="Geller-Mcgrath D.E."/>
            <person name="Sieber C.M.K."/>
            <person name="Emerson J.B."/>
            <person name="Anantharaman K."/>
            <person name="Thomas B.C."/>
            <person name="Malmstrom R."/>
            <person name="Stieglmeier M."/>
            <person name="Klingl A."/>
            <person name="Woyke T."/>
            <person name="Ryan C.M."/>
            <person name="Banfield J.F."/>
        </authorList>
    </citation>
    <scope>NUCLEOTIDE SEQUENCE [LARGE SCALE GENOMIC DNA]</scope>
</reference>
<comment type="caution">
    <text evidence="2">The sequence shown here is derived from an EMBL/GenBank/DDBJ whole genome shotgun (WGS) entry which is preliminary data.</text>
</comment>
<organism evidence="2 3">
    <name type="scientific">Candidatus Shapirobacteria bacterium CG09_land_8_20_14_0_10_39_12</name>
    <dbReference type="NCBI Taxonomy" id="1974885"/>
    <lineage>
        <taxon>Bacteria</taxon>
        <taxon>Candidatus Shapironibacteriota</taxon>
    </lineage>
</organism>
<evidence type="ECO:0000313" key="2">
    <source>
        <dbReference type="EMBL" id="PIS14931.1"/>
    </source>
</evidence>
<accession>A0A2H0WQM7</accession>
<feature type="non-terminal residue" evidence="2">
    <location>
        <position position="1"/>
    </location>
</feature>
<evidence type="ECO:0000313" key="3">
    <source>
        <dbReference type="Proteomes" id="UP000230775"/>
    </source>
</evidence>
<dbReference type="EMBL" id="PEZI01000003">
    <property type="protein sequence ID" value="PIS14931.1"/>
    <property type="molecule type" value="Genomic_DNA"/>
</dbReference>
<keyword evidence="1" id="KW-0472">Membrane</keyword>
<dbReference type="AlphaFoldDB" id="A0A2H0WQM7"/>
<keyword evidence="1" id="KW-1133">Transmembrane helix</keyword>
<dbReference type="Proteomes" id="UP000230775">
    <property type="component" value="Unassembled WGS sequence"/>
</dbReference>
<evidence type="ECO:0000256" key="1">
    <source>
        <dbReference type="SAM" id="Phobius"/>
    </source>
</evidence>
<name>A0A2H0WQM7_9BACT</name>
<sequence length="107" mass="12225">EVKNIFGKKVFSTALANLNIFPGASRIFDNSWEKKFLFGYYKANLDGYFGQANNLPLTAMTFFWVIPYKLVAILVLAMLIVIIAVRYVKKSQPKELPETDTKSEIKK</sequence>
<feature type="transmembrane region" description="Helical" evidence="1">
    <location>
        <begin position="62"/>
        <end position="85"/>
    </location>
</feature>
<gene>
    <name evidence="2" type="ORF">COT64_00105</name>
</gene>